<dbReference type="AlphaFoldDB" id="A0A816LLV7"/>
<proteinExistence type="predicted"/>
<reference evidence="1" key="1">
    <citation type="submission" date="2021-01" db="EMBL/GenBank/DDBJ databases">
        <authorList>
            <consortium name="Genoscope - CEA"/>
            <person name="William W."/>
        </authorList>
    </citation>
    <scope>NUCLEOTIDE SEQUENCE</scope>
</reference>
<accession>A0A816LLV7</accession>
<name>A0A816LLV7_BRANA</name>
<dbReference type="Proteomes" id="UP001295469">
    <property type="component" value="Chromosome C07"/>
</dbReference>
<gene>
    <name evidence="1" type="ORF">DARMORV10_C07P10560.1</name>
</gene>
<evidence type="ECO:0000313" key="1">
    <source>
        <dbReference type="EMBL" id="CAF1960534.1"/>
    </source>
</evidence>
<organism evidence="1">
    <name type="scientific">Brassica napus</name>
    <name type="common">Rape</name>
    <dbReference type="NCBI Taxonomy" id="3708"/>
    <lineage>
        <taxon>Eukaryota</taxon>
        <taxon>Viridiplantae</taxon>
        <taxon>Streptophyta</taxon>
        <taxon>Embryophyta</taxon>
        <taxon>Tracheophyta</taxon>
        <taxon>Spermatophyta</taxon>
        <taxon>Magnoliopsida</taxon>
        <taxon>eudicotyledons</taxon>
        <taxon>Gunneridae</taxon>
        <taxon>Pentapetalae</taxon>
        <taxon>rosids</taxon>
        <taxon>malvids</taxon>
        <taxon>Brassicales</taxon>
        <taxon>Brassicaceae</taxon>
        <taxon>Brassiceae</taxon>
        <taxon>Brassica</taxon>
    </lineage>
</organism>
<protein>
    <submittedName>
        <fullName evidence="1">(rape) hypothetical protein</fullName>
    </submittedName>
</protein>
<dbReference type="EMBL" id="HG994371">
    <property type="protein sequence ID" value="CAF1960534.1"/>
    <property type="molecule type" value="Genomic_DNA"/>
</dbReference>
<sequence length="115" mass="13390">MDGKNNLICDEPEEIPSLKFTDCLKSSSTPWRSPIRHGSVMMMMPSTPLAWRLIQLNSHSKKNMMTSSKCLFLNDFRSIHPSDEVVVASNYLLTMLQFLMYLQRFVRHSKTDFMK</sequence>